<evidence type="ECO:0000259" key="7">
    <source>
        <dbReference type="PROSITE" id="PS50067"/>
    </source>
</evidence>
<dbReference type="PRINTS" id="PR00380">
    <property type="entry name" value="KINESINHEAVY"/>
</dbReference>
<feature type="domain" description="Kinesin motor" evidence="7">
    <location>
        <begin position="97"/>
        <end position="420"/>
    </location>
</feature>
<keyword evidence="4" id="KW-0963">Cytoplasm</keyword>
<name>A0A6P6NVB9_CARAU</name>
<dbReference type="GO" id="GO:0007018">
    <property type="term" value="P:microtubule-based movement"/>
    <property type="evidence" value="ECO:0007669"/>
    <property type="project" value="InterPro"/>
</dbReference>
<dbReference type="InterPro" id="IPR027640">
    <property type="entry name" value="Kinesin-like_fam"/>
</dbReference>
<evidence type="ECO:0000256" key="4">
    <source>
        <dbReference type="ARBA" id="ARBA00023212"/>
    </source>
</evidence>
<evidence type="ECO:0000256" key="6">
    <source>
        <dbReference type="RuleBase" id="RU000394"/>
    </source>
</evidence>
<evidence type="ECO:0000313" key="9">
    <source>
        <dbReference type="RefSeq" id="XP_026112715.1"/>
    </source>
</evidence>
<comment type="subcellular location">
    <subcellularLocation>
        <location evidence="1">Cytoplasm</location>
        <location evidence="1">Cytoskeleton</location>
    </subcellularLocation>
</comment>
<dbReference type="Gene3D" id="3.40.850.10">
    <property type="entry name" value="Kinesin motor domain"/>
    <property type="match status" value="1"/>
</dbReference>
<keyword evidence="4" id="KW-0206">Cytoskeleton</keyword>
<dbReference type="GO" id="GO:0005874">
    <property type="term" value="C:microtubule"/>
    <property type="evidence" value="ECO:0007669"/>
    <property type="project" value="UniProtKB-KW"/>
</dbReference>
<dbReference type="InterPro" id="IPR019821">
    <property type="entry name" value="Kinesin_motor_CS"/>
</dbReference>
<keyword evidence="5 6" id="KW-0505">Motor protein</keyword>
<evidence type="ECO:0000256" key="3">
    <source>
        <dbReference type="ARBA" id="ARBA00022840"/>
    </source>
</evidence>
<dbReference type="RefSeq" id="XP_026112715.1">
    <property type="nucleotide sequence ID" value="XM_026256930.1"/>
</dbReference>
<comment type="similarity">
    <text evidence="5 6">Belongs to the TRAFAC class myosin-kinesin ATPase superfamily. Kinesin family.</text>
</comment>
<dbReference type="GO" id="GO:0048731">
    <property type="term" value="P:system development"/>
    <property type="evidence" value="ECO:0007669"/>
    <property type="project" value="UniProtKB-ARBA"/>
</dbReference>
<dbReference type="InterPro" id="IPR001752">
    <property type="entry name" value="Kinesin_motor_dom"/>
</dbReference>
<proteinExistence type="inferred from homology"/>
<keyword evidence="2 5" id="KW-0547">Nucleotide-binding</keyword>
<evidence type="ECO:0000256" key="5">
    <source>
        <dbReference type="PROSITE-ProRule" id="PRU00283"/>
    </source>
</evidence>
<accession>A0A6P6NVB9</accession>
<dbReference type="SUPFAM" id="SSF52540">
    <property type="entry name" value="P-loop containing nucleoside triphosphate hydrolases"/>
    <property type="match status" value="1"/>
</dbReference>
<dbReference type="Pfam" id="PF00225">
    <property type="entry name" value="Kinesin"/>
    <property type="match status" value="1"/>
</dbReference>
<sequence>MYANSGAENVSMSLNFMGRKLRNHTVAPATKQRAWESTDLSQYQDDPVVSTRAVLSHPIVSSEELPGSIPDLREQVQWRRPCNIHNTRLDQDRDRGKIRVFCRIRPLTRAEQAKRYHIIVASLDDYSVILDTPRGPREFQFDKIFNPECTQEEVFTESSGLIQCAIDGFNVCIFAYGHTGSGKTFTMVGDRDRRNPGIIPRTFTKIFEIIQDNESKFEFKVSAYMLELYNERLQDLFVTPTEAFSKRIEIKRDRKGLVFIQGAETKEAASAGELFALFEQGCANRHIAATKMNVESSRSHLIIGIMIESRNLTNGSVSFGKLSLVDLAGSERAAKTGAKDDQLKEANSINKSLSALGDVISALSVEQPHVPYRNNKLTQLMQDSLGGNAKTLMFLNISPSDCNLDETLTSLIYATRVKAITNNAQRNIDSKEIAQLKEVILKLKSGQPVEEDP</sequence>
<evidence type="ECO:0000313" key="8">
    <source>
        <dbReference type="Proteomes" id="UP000515129"/>
    </source>
</evidence>
<dbReference type="GeneID" id="113091413"/>
<organism evidence="8 9">
    <name type="scientific">Carassius auratus</name>
    <name type="common">Goldfish</name>
    <dbReference type="NCBI Taxonomy" id="7957"/>
    <lineage>
        <taxon>Eukaryota</taxon>
        <taxon>Metazoa</taxon>
        <taxon>Chordata</taxon>
        <taxon>Craniata</taxon>
        <taxon>Vertebrata</taxon>
        <taxon>Euteleostomi</taxon>
        <taxon>Actinopterygii</taxon>
        <taxon>Neopterygii</taxon>
        <taxon>Teleostei</taxon>
        <taxon>Ostariophysi</taxon>
        <taxon>Cypriniformes</taxon>
        <taxon>Cyprinidae</taxon>
        <taxon>Cyprininae</taxon>
        <taxon>Carassius</taxon>
    </lineage>
</organism>
<dbReference type="PROSITE" id="PS50067">
    <property type="entry name" value="KINESIN_MOTOR_2"/>
    <property type="match status" value="1"/>
</dbReference>
<dbReference type="GO" id="GO:0008017">
    <property type="term" value="F:microtubule binding"/>
    <property type="evidence" value="ECO:0007669"/>
    <property type="project" value="InterPro"/>
</dbReference>
<protein>
    <recommendedName>
        <fullName evidence="6">Kinesin-like protein</fullName>
    </recommendedName>
</protein>
<dbReference type="Proteomes" id="UP000515129">
    <property type="component" value="Unplaced"/>
</dbReference>
<keyword evidence="6" id="KW-0493">Microtubule</keyword>
<dbReference type="KEGG" id="caua:113091413"/>
<evidence type="ECO:0000256" key="2">
    <source>
        <dbReference type="ARBA" id="ARBA00022741"/>
    </source>
</evidence>
<keyword evidence="3 5" id="KW-0067">ATP-binding</keyword>
<dbReference type="InterPro" id="IPR036961">
    <property type="entry name" value="Kinesin_motor_dom_sf"/>
</dbReference>
<dbReference type="AlphaFoldDB" id="A0A6P6NVB9"/>
<reference evidence="9" key="1">
    <citation type="submission" date="2025-08" db="UniProtKB">
        <authorList>
            <consortium name="RefSeq"/>
        </authorList>
    </citation>
    <scope>IDENTIFICATION</scope>
    <source>
        <strain evidence="9">Wakin</strain>
        <tissue evidence="9">Muscle</tissue>
    </source>
</reference>
<dbReference type="OrthoDB" id="3176171at2759"/>
<keyword evidence="8" id="KW-1185">Reference proteome</keyword>
<gene>
    <name evidence="9" type="primary">LOC113091413</name>
</gene>
<dbReference type="SMART" id="SM00129">
    <property type="entry name" value="KISc"/>
    <property type="match status" value="1"/>
</dbReference>
<dbReference type="PANTHER" id="PTHR47972:SF16">
    <property type="entry name" value="KINESIN-LIKE PROTEIN"/>
    <property type="match status" value="1"/>
</dbReference>
<dbReference type="InterPro" id="IPR027417">
    <property type="entry name" value="P-loop_NTPase"/>
</dbReference>
<dbReference type="PANTHER" id="PTHR47972">
    <property type="entry name" value="KINESIN-LIKE PROTEIN KLP-3"/>
    <property type="match status" value="1"/>
</dbReference>
<evidence type="ECO:0000256" key="1">
    <source>
        <dbReference type="ARBA" id="ARBA00004245"/>
    </source>
</evidence>
<dbReference type="GO" id="GO:0003777">
    <property type="term" value="F:microtubule motor activity"/>
    <property type="evidence" value="ECO:0007669"/>
    <property type="project" value="InterPro"/>
</dbReference>
<dbReference type="GO" id="GO:0005524">
    <property type="term" value="F:ATP binding"/>
    <property type="evidence" value="ECO:0007669"/>
    <property type="project" value="UniProtKB-UniRule"/>
</dbReference>
<dbReference type="FunFam" id="3.40.850.10:FF:000146">
    <property type="entry name" value="Kinesin-like protein"/>
    <property type="match status" value="1"/>
</dbReference>
<dbReference type="PROSITE" id="PS00411">
    <property type="entry name" value="KINESIN_MOTOR_1"/>
    <property type="match status" value="1"/>
</dbReference>
<feature type="binding site" evidence="5">
    <location>
        <begin position="177"/>
        <end position="184"/>
    </location>
    <ligand>
        <name>ATP</name>
        <dbReference type="ChEBI" id="CHEBI:30616"/>
    </ligand>
</feature>